<comment type="caution">
    <text evidence="2">The sequence shown here is derived from an EMBL/GenBank/DDBJ whole genome shotgun (WGS) entry which is preliminary data.</text>
</comment>
<evidence type="ECO:0000313" key="2">
    <source>
        <dbReference type="EMBL" id="KAK9705358.1"/>
    </source>
</evidence>
<dbReference type="EMBL" id="JBDFQZ010000007">
    <property type="protein sequence ID" value="KAK9705358.1"/>
    <property type="molecule type" value="Genomic_DNA"/>
</dbReference>
<evidence type="ECO:0000256" key="1">
    <source>
        <dbReference type="SAM" id="Coils"/>
    </source>
</evidence>
<gene>
    <name evidence="2" type="ORF">RND81_07G051000</name>
</gene>
<evidence type="ECO:0000313" key="3">
    <source>
        <dbReference type="Proteomes" id="UP001443914"/>
    </source>
</evidence>
<keyword evidence="1" id="KW-0175">Coiled coil</keyword>
<reference evidence="2" key="1">
    <citation type="submission" date="2024-03" db="EMBL/GenBank/DDBJ databases">
        <title>WGS assembly of Saponaria officinalis var. Norfolk2.</title>
        <authorList>
            <person name="Jenkins J."/>
            <person name="Shu S."/>
            <person name="Grimwood J."/>
            <person name="Barry K."/>
            <person name="Goodstein D."/>
            <person name="Schmutz J."/>
            <person name="Leebens-Mack J."/>
            <person name="Osbourn A."/>
        </authorList>
    </citation>
    <scope>NUCLEOTIDE SEQUENCE [LARGE SCALE GENOMIC DNA]</scope>
    <source>
        <strain evidence="2">JIC</strain>
    </source>
</reference>
<accession>A0AAW1JQZ2</accession>
<proteinExistence type="predicted"/>
<protein>
    <submittedName>
        <fullName evidence="2">Uncharacterized protein</fullName>
    </submittedName>
</protein>
<keyword evidence="3" id="KW-1185">Reference proteome</keyword>
<dbReference type="AlphaFoldDB" id="A0AAW1JQZ2"/>
<organism evidence="2 3">
    <name type="scientific">Saponaria officinalis</name>
    <name type="common">Common soapwort</name>
    <name type="synonym">Lychnis saponaria</name>
    <dbReference type="NCBI Taxonomy" id="3572"/>
    <lineage>
        <taxon>Eukaryota</taxon>
        <taxon>Viridiplantae</taxon>
        <taxon>Streptophyta</taxon>
        <taxon>Embryophyta</taxon>
        <taxon>Tracheophyta</taxon>
        <taxon>Spermatophyta</taxon>
        <taxon>Magnoliopsida</taxon>
        <taxon>eudicotyledons</taxon>
        <taxon>Gunneridae</taxon>
        <taxon>Pentapetalae</taxon>
        <taxon>Caryophyllales</taxon>
        <taxon>Caryophyllaceae</taxon>
        <taxon>Caryophylleae</taxon>
        <taxon>Saponaria</taxon>
    </lineage>
</organism>
<name>A0AAW1JQZ2_SAPOF</name>
<feature type="coiled-coil region" evidence="1">
    <location>
        <begin position="166"/>
        <end position="221"/>
    </location>
</feature>
<sequence>MLSSYGDQLDLLEEQRKQKESKLLQLREEIDAIKEAKEREKPLVLEAEAKVKELRQAIDNFNSLQSNLRKERNQMKEKAQELTNNVSTAEFELIQATEQNAIWRSKIVQSPDKLQGALEEKKAILMEAKDSERLAMQRFQEKTAVLEVYTKAWQKMTKQLAQMHAIQEQVNSAKSAEKDVKQLKAKLSDEQMLEISLEAKVTECEAKAEQLDKQKRQLEIEGNLRRDEDTRGLNNVKLEAESRRRDLEARGRKIEAVVAERDAVEAKIESVKELAAATQIALFKKSEEIVNEVNVYSNSMVQVMPKM</sequence>
<feature type="coiled-coil region" evidence="1">
    <location>
        <begin position="2"/>
        <end position="99"/>
    </location>
</feature>
<dbReference type="PANTHER" id="PTHR48441:SF1">
    <property type="entry name" value="NT-3"/>
    <property type="match status" value="1"/>
</dbReference>
<dbReference type="Proteomes" id="UP001443914">
    <property type="component" value="Unassembled WGS sequence"/>
</dbReference>
<dbReference type="PANTHER" id="PTHR48441">
    <property type="match status" value="1"/>
</dbReference>